<feature type="compositionally biased region" description="Basic and acidic residues" evidence="16">
    <location>
        <begin position="1"/>
        <end position="17"/>
    </location>
</feature>
<dbReference type="Gene3D" id="3.30.70.660">
    <property type="entry name" value="Pseudouridine synthase I, catalytic domain, C-terminal subdomain"/>
    <property type="match status" value="1"/>
</dbReference>
<evidence type="ECO:0000256" key="2">
    <source>
        <dbReference type="ARBA" id="ARBA00001832"/>
    </source>
</evidence>
<comment type="function">
    <text evidence="10">Formation of pseudouridine at positions 27 and 28 in the anticodon stem and loop of transfer RNAs; at positions 34 and 36 of intron-containing precursor tRNA(Ile) and at position 35 in the intron-containing tRNA(Tyr). Catalyzes pseudouridylation at position 44 in U2 snRNA. Also catalyzes pseudouridylation of mRNAs.</text>
</comment>
<reference evidence="18" key="1">
    <citation type="submission" date="2019-07" db="EMBL/GenBank/DDBJ databases">
        <authorList>
            <person name="Palmer J.M."/>
        </authorList>
    </citation>
    <scope>NUCLEOTIDE SEQUENCE</scope>
    <source>
        <strain evidence="18">PC9</strain>
    </source>
</reference>
<comment type="caution">
    <text evidence="18">The sequence shown here is derived from an EMBL/GenBank/DDBJ whole genome shotgun (WGS) entry which is preliminary data.</text>
</comment>
<dbReference type="PANTHER" id="PTHR11142">
    <property type="entry name" value="PSEUDOURIDYLATE SYNTHASE"/>
    <property type="match status" value="1"/>
</dbReference>
<feature type="region of interest" description="Disordered" evidence="16">
    <location>
        <begin position="1"/>
        <end position="116"/>
    </location>
</feature>
<evidence type="ECO:0000256" key="4">
    <source>
        <dbReference type="ARBA" id="ARBA00009375"/>
    </source>
</evidence>
<dbReference type="InterPro" id="IPR020097">
    <property type="entry name" value="PsdUridine_synth_TruA_a/b_dom"/>
</dbReference>
<keyword evidence="8" id="KW-0539">Nucleus</keyword>
<dbReference type="InterPro" id="IPR001406">
    <property type="entry name" value="PsdUridine_synth_TruA"/>
</dbReference>
<feature type="compositionally biased region" description="Basic and acidic residues" evidence="16">
    <location>
        <begin position="522"/>
        <end position="533"/>
    </location>
</feature>
<proteinExistence type="inferred from homology"/>
<dbReference type="GO" id="GO:0031119">
    <property type="term" value="P:tRNA pseudouridine synthesis"/>
    <property type="evidence" value="ECO:0007669"/>
    <property type="project" value="InterPro"/>
</dbReference>
<feature type="active site" description="Nucleophile" evidence="14">
    <location>
        <position position="179"/>
    </location>
</feature>
<dbReference type="EMBL" id="JACETU010000004">
    <property type="protein sequence ID" value="KAF7430860.1"/>
    <property type="molecule type" value="Genomic_DNA"/>
</dbReference>
<evidence type="ECO:0000256" key="12">
    <source>
        <dbReference type="ARBA" id="ARBA00079072"/>
    </source>
</evidence>
<evidence type="ECO:0000256" key="14">
    <source>
        <dbReference type="PIRSR" id="PIRSR641708-1"/>
    </source>
</evidence>
<feature type="binding site" evidence="15">
    <location>
        <position position="238"/>
    </location>
    <ligand>
        <name>substrate</name>
    </ligand>
</feature>
<dbReference type="InterPro" id="IPR020103">
    <property type="entry name" value="PsdUridine_synth_cat_dom_sf"/>
</dbReference>
<protein>
    <recommendedName>
        <fullName evidence="11">tRNA pseudouridine synthase 1</fullName>
    </recommendedName>
    <alternativeName>
        <fullName evidence="12">tRNA pseudouridylate synthase 1</fullName>
    </alternativeName>
    <alternativeName>
        <fullName evidence="13">tRNA-uridine isomerase 1</fullName>
    </alternativeName>
</protein>
<dbReference type="GO" id="GO:1990481">
    <property type="term" value="P:mRNA pseudouridine synthesis"/>
    <property type="evidence" value="ECO:0007669"/>
    <property type="project" value="TreeGrafter"/>
</dbReference>
<organism evidence="18 19">
    <name type="scientific">Pleurotus ostreatus</name>
    <name type="common">Oyster mushroom</name>
    <name type="synonym">White-rot fungus</name>
    <dbReference type="NCBI Taxonomy" id="5322"/>
    <lineage>
        <taxon>Eukaryota</taxon>
        <taxon>Fungi</taxon>
        <taxon>Dikarya</taxon>
        <taxon>Basidiomycota</taxon>
        <taxon>Agaricomycotina</taxon>
        <taxon>Agaricomycetes</taxon>
        <taxon>Agaricomycetidae</taxon>
        <taxon>Agaricales</taxon>
        <taxon>Pleurotineae</taxon>
        <taxon>Pleurotaceae</taxon>
        <taxon>Pleurotus</taxon>
    </lineage>
</organism>
<dbReference type="FunFam" id="3.30.70.580:FF:000002">
    <property type="entry name" value="tRNA pseudouridine synthase"/>
    <property type="match status" value="1"/>
</dbReference>
<dbReference type="SUPFAM" id="SSF55120">
    <property type="entry name" value="Pseudouridine synthase"/>
    <property type="match status" value="1"/>
</dbReference>
<evidence type="ECO:0000256" key="9">
    <source>
        <dbReference type="ARBA" id="ARBA00036943"/>
    </source>
</evidence>
<dbReference type="Pfam" id="PF01416">
    <property type="entry name" value="PseudoU_synth_1"/>
    <property type="match status" value="1"/>
</dbReference>
<feature type="compositionally biased region" description="Acidic residues" evidence="16">
    <location>
        <begin position="555"/>
        <end position="564"/>
    </location>
</feature>
<dbReference type="Proteomes" id="UP000623687">
    <property type="component" value="Unassembled WGS sequence"/>
</dbReference>
<dbReference type="InterPro" id="IPR041708">
    <property type="entry name" value="PUS1/PUS2-like"/>
</dbReference>
<evidence type="ECO:0000256" key="1">
    <source>
        <dbReference type="ARBA" id="ARBA00001166"/>
    </source>
</evidence>
<gene>
    <name evidence="18" type="primary">PUS1</name>
    <name evidence="18" type="ORF">PC9H_006574</name>
</gene>
<comment type="subcellular location">
    <subcellularLocation>
        <location evidence="3">Nucleus</location>
    </subcellularLocation>
</comment>
<dbReference type="OrthoDB" id="10256309at2759"/>
<evidence type="ECO:0000256" key="3">
    <source>
        <dbReference type="ARBA" id="ARBA00004123"/>
    </source>
</evidence>
<feature type="region of interest" description="Disordered" evidence="16">
    <location>
        <begin position="520"/>
        <end position="575"/>
    </location>
</feature>
<keyword evidence="5" id="KW-0507">mRNA processing</keyword>
<dbReference type="InterPro" id="IPR020095">
    <property type="entry name" value="PsdUridine_synth_TruA_C"/>
</dbReference>
<keyword evidence="6" id="KW-0819">tRNA processing</keyword>
<name>A0A8H7DRM2_PLEOS</name>
<evidence type="ECO:0000256" key="8">
    <source>
        <dbReference type="ARBA" id="ARBA00023242"/>
    </source>
</evidence>
<comment type="catalytic activity">
    <reaction evidence="2">
        <text>uridine in snRNA = pseudouridine in snRNA</text>
        <dbReference type="Rhea" id="RHEA:51124"/>
        <dbReference type="Rhea" id="RHEA-COMP:12891"/>
        <dbReference type="Rhea" id="RHEA-COMP:12892"/>
        <dbReference type="ChEBI" id="CHEBI:65314"/>
        <dbReference type="ChEBI" id="CHEBI:65315"/>
    </reaction>
</comment>
<evidence type="ECO:0000313" key="18">
    <source>
        <dbReference type="EMBL" id="KAF7430860.1"/>
    </source>
</evidence>
<dbReference type="GO" id="GO:0006397">
    <property type="term" value="P:mRNA processing"/>
    <property type="evidence" value="ECO:0007669"/>
    <property type="project" value="UniProtKB-KW"/>
</dbReference>
<dbReference type="AlphaFoldDB" id="A0A8H7DRM2"/>
<evidence type="ECO:0000256" key="7">
    <source>
        <dbReference type="ARBA" id="ARBA00023235"/>
    </source>
</evidence>
<dbReference type="GO" id="GO:0031120">
    <property type="term" value="P:snRNA pseudouridine synthesis"/>
    <property type="evidence" value="ECO:0007669"/>
    <property type="project" value="UniProtKB-ARBA"/>
</dbReference>
<evidence type="ECO:0000256" key="6">
    <source>
        <dbReference type="ARBA" id="ARBA00022694"/>
    </source>
</evidence>
<dbReference type="RefSeq" id="XP_036632138.1">
    <property type="nucleotide sequence ID" value="XM_036776119.1"/>
</dbReference>
<comment type="similarity">
    <text evidence="4">Belongs to the tRNA pseudouridine synthase TruA family.</text>
</comment>
<dbReference type="GeneID" id="59376392"/>
<dbReference type="NCBIfam" id="TIGR00071">
    <property type="entry name" value="hisT_truA"/>
    <property type="match status" value="1"/>
</dbReference>
<evidence type="ECO:0000256" key="16">
    <source>
        <dbReference type="SAM" id="MobiDB-lite"/>
    </source>
</evidence>
<dbReference type="VEuPathDB" id="FungiDB:PC9H_006574"/>
<dbReference type="Gene3D" id="3.30.70.580">
    <property type="entry name" value="Pseudouridine synthase I, catalytic domain, N-terminal subdomain"/>
    <property type="match status" value="1"/>
</dbReference>
<dbReference type="GO" id="GO:0005634">
    <property type="term" value="C:nucleus"/>
    <property type="evidence" value="ECO:0007669"/>
    <property type="project" value="UniProtKB-SubCell"/>
</dbReference>
<dbReference type="GO" id="GO:0009982">
    <property type="term" value="F:pseudouridine synthase activity"/>
    <property type="evidence" value="ECO:0007669"/>
    <property type="project" value="InterPro"/>
</dbReference>
<evidence type="ECO:0000259" key="17">
    <source>
        <dbReference type="Pfam" id="PF01416"/>
    </source>
</evidence>
<evidence type="ECO:0000256" key="13">
    <source>
        <dbReference type="ARBA" id="ARBA00080858"/>
    </source>
</evidence>
<comment type="catalytic activity">
    <reaction evidence="1">
        <text>a uridine in mRNA = a pseudouridine in mRNA</text>
        <dbReference type="Rhea" id="RHEA:56644"/>
        <dbReference type="Rhea" id="RHEA-COMP:14658"/>
        <dbReference type="Rhea" id="RHEA-COMP:14659"/>
        <dbReference type="ChEBI" id="CHEBI:65314"/>
        <dbReference type="ChEBI" id="CHEBI:65315"/>
    </reaction>
</comment>
<evidence type="ECO:0000313" key="19">
    <source>
        <dbReference type="Proteomes" id="UP000623687"/>
    </source>
</evidence>
<comment type="catalytic activity">
    <reaction evidence="9">
        <text>a uridine in tRNA = a pseudouridine in tRNA</text>
        <dbReference type="Rhea" id="RHEA:54572"/>
        <dbReference type="Rhea" id="RHEA-COMP:13339"/>
        <dbReference type="Rhea" id="RHEA-COMP:13934"/>
        <dbReference type="ChEBI" id="CHEBI:65314"/>
        <dbReference type="ChEBI" id="CHEBI:65315"/>
    </reaction>
</comment>
<keyword evidence="7" id="KW-0413">Isomerase</keyword>
<feature type="compositionally biased region" description="Low complexity" evidence="16">
    <location>
        <begin position="40"/>
        <end position="56"/>
    </location>
</feature>
<dbReference type="GO" id="GO:0003723">
    <property type="term" value="F:RNA binding"/>
    <property type="evidence" value="ECO:0007669"/>
    <property type="project" value="InterPro"/>
</dbReference>
<dbReference type="FunFam" id="3.30.70.660:FF:000002">
    <property type="entry name" value="tRNA pseudouridine synthase"/>
    <property type="match status" value="1"/>
</dbReference>
<accession>A0A8H7DRM2</accession>
<dbReference type="PANTHER" id="PTHR11142:SF4">
    <property type="entry name" value="PSEUDOURIDYLATE SYNTHASE 1 HOMOLOG"/>
    <property type="match status" value="1"/>
</dbReference>
<feature type="compositionally biased region" description="Polar residues" evidence="16">
    <location>
        <begin position="19"/>
        <end position="35"/>
    </location>
</feature>
<feature type="domain" description="Pseudouridine synthase I TruA alpha/beta" evidence="17">
    <location>
        <begin position="320"/>
        <end position="425"/>
    </location>
</feature>
<feature type="compositionally biased region" description="Basic and acidic residues" evidence="16">
    <location>
        <begin position="540"/>
        <end position="554"/>
    </location>
</feature>
<evidence type="ECO:0000256" key="10">
    <source>
        <dbReference type="ARBA" id="ARBA00053072"/>
    </source>
</evidence>
<evidence type="ECO:0000256" key="11">
    <source>
        <dbReference type="ARBA" id="ARBA00073968"/>
    </source>
</evidence>
<evidence type="ECO:0000256" key="5">
    <source>
        <dbReference type="ARBA" id="ARBA00022664"/>
    </source>
</evidence>
<sequence length="575" mass="64087">MAEDDVQRPTKRSKIEHGSSPTAMTNDDVMQNDDTAMTGEPEASSSSAVAVEHAPAGQPGKKKRRDASGWAKSRRGKESDKKNVGRKRRGTRNDETSAEGAEGAGEGRSAAPKGPRYPKRQCALLLSFCGTGCSGMQIQPNARTIEGVLFDALVKAGAVSEDNADDPVKVNLARAARTDAGVHAAGNVVSLKMITSRPDVPDILARVNEELPPEIRLWGYVRVQNSFNPRTLCDSRKYTYFFPSYLLIPPRPGSNLMRSLQRYAEDANPDTVTTTASSMTSTHPFWEGVDLATESLQDTLTRKRLWRVPSEQVHELRSIVTKYLGTHNFHNFTVGKEVNERSNFRHMKAIEIAEPAVYGETEWISVLFHGQSFMLHQMLNNHQRKMMAALVLSCRTGAPASIIDELYGNQSVLIPKMPSLGLLLEYPIFETYNSKVSNEINKNLDPSHEGYRPPIDFELYKEQIARFKQTHIYDNMRKIEDQFGIFDAWIRSVDKYGGDDLLYLNHQGIIPPESVVAKGRRRENPFKEQKRFDATAFPSDSKDGSAEAFIKEGEESGVEEDGVDEVGQQLSDAEC</sequence>
<dbReference type="InterPro" id="IPR020094">
    <property type="entry name" value="TruA/RsuA/RluB/E/F_N"/>
</dbReference>
<dbReference type="CDD" id="cd02568">
    <property type="entry name" value="PseudoU_synth_PUS1_PUS2"/>
    <property type="match status" value="1"/>
</dbReference>
<keyword evidence="19" id="KW-1185">Reference proteome</keyword>
<evidence type="ECO:0000256" key="15">
    <source>
        <dbReference type="PIRSR" id="PIRSR641708-2"/>
    </source>
</evidence>